<evidence type="ECO:0000259" key="1">
    <source>
        <dbReference type="PROSITE" id="PS50151"/>
    </source>
</evidence>
<sequence length="170" mass="18917">MICTECGKRPATVHITKIENGKKSDMHLCEQCALTKGALNINTGFSINDLLTGLLNTGAALPIKMDFLDDPVCPVCGIKYSRFRETGRFGCGSCYKTFGDRLTPLFRRIHGNISHTGKIPQRAGGRLKVIREMETLKAELSNAIKNEEYEKAAEIRDKIRALDKTNGREE</sequence>
<dbReference type="Gene3D" id="4.10.860.10">
    <property type="entry name" value="UVR domain"/>
    <property type="match status" value="1"/>
</dbReference>
<evidence type="ECO:0000313" key="2">
    <source>
        <dbReference type="EMBL" id="MCQ1530977.1"/>
    </source>
</evidence>
<proteinExistence type="predicted"/>
<dbReference type="InterPro" id="IPR025542">
    <property type="entry name" value="YacH"/>
</dbReference>
<organism evidence="2 3">
    <name type="scientific">Lutispora saccharofermentans</name>
    <dbReference type="NCBI Taxonomy" id="3024236"/>
    <lineage>
        <taxon>Bacteria</taxon>
        <taxon>Bacillati</taxon>
        <taxon>Bacillota</taxon>
        <taxon>Clostridia</taxon>
        <taxon>Lutisporales</taxon>
        <taxon>Lutisporaceae</taxon>
        <taxon>Lutispora</taxon>
    </lineage>
</organism>
<keyword evidence="3" id="KW-1185">Reference proteome</keyword>
<dbReference type="PANTHER" id="PTHR38430:SF1">
    <property type="entry name" value="PROTEIN-ARGININE KINASE ACTIVATOR PROTEIN"/>
    <property type="match status" value="1"/>
</dbReference>
<dbReference type="InterPro" id="IPR036876">
    <property type="entry name" value="UVR_dom_sf"/>
</dbReference>
<dbReference type="InterPro" id="IPR001943">
    <property type="entry name" value="UVR_dom"/>
</dbReference>
<accession>A0ABT1NIF6</accession>
<dbReference type="SUPFAM" id="SSF46600">
    <property type="entry name" value="C-terminal UvrC-binding domain of UvrB"/>
    <property type="match status" value="1"/>
</dbReference>
<dbReference type="RefSeq" id="WP_255228493.1">
    <property type="nucleotide sequence ID" value="NZ_JAJEKE010000016.1"/>
</dbReference>
<comment type="caution">
    <text evidence="2">The sequence shown here is derived from an EMBL/GenBank/DDBJ whole genome shotgun (WGS) entry which is preliminary data.</text>
</comment>
<protein>
    <submittedName>
        <fullName evidence="2">UvrB/UvrC motif-containing protein</fullName>
    </submittedName>
</protein>
<name>A0ABT1NIF6_9FIRM</name>
<feature type="domain" description="UVR" evidence="1">
    <location>
        <begin position="130"/>
        <end position="165"/>
    </location>
</feature>
<evidence type="ECO:0000313" key="3">
    <source>
        <dbReference type="Proteomes" id="UP001651880"/>
    </source>
</evidence>
<dbReference type="Proteomes" id="UP001651880">
    <property type="component" value="Unassembled WGS sequence"/>
</dbReference>
<dbReference type="EMBL" id="JAJEKE010000016">
    <property type="protein sequence ID" value="MCQ1530977.1"/>
    <property type="molecule type" value="Genomic_DNA"/>
</dbReference>
<dbReference type="Pfam" id="PF02151">
    <property type="entry name" value="UVR"/>
    <property type="match status" value="1"/>
</dbReference>
<dbReference type="PIRSF" id="PIRSF015034">
    <property type="entry name" value="YacH"/>
    <property type="match status" value="1"/>
</dbReference>
<gene>
    <name evidence="2" type="ORF">LJD61_15710</name>
</gene>
<dbReference type="PANTHER" id="PTHR38430">
    <property type="entry name" value="PROTEIN-ARGININE KINASE ACTIVATOR PROTEIN"/>
    <property type="match status" value="1"/>
</dbReference>
<reference evidence="2 3" key="1">
    <citation type="submission" date="2021-10" db="EMBL/GenBank/DDBJ databases">
        <title>Lutispora strain m25 sp. nov., a thermophilic, non-spore-forming bacterium isolated from a lab-scale methanogenic bioreactor digesting anaerobic sludge.</title>
        <authorList>
            <person name="El Houari A."/>
            <person name="Mcdonald J."/>
        </authorList>
    </citation>
    <scope>NUCLEOTIDE SEQUENCE [LARGE SCALE GENOMIC DNA]</scope>
    <source>
        <strain evidence="3">m25</strain>
    </source>
</reference>
<dbReference type="PROSITE" id="PS50151">
    <property type="entry name" value="UVR"/>
    <property type="match status" value="1"/>
</dbReference>